<proteinExistence type="predicted"/>
<accession>A0ABQ8N7K7</accession>
<sequence length="101" mass="11286">MSKGGPHTFENPDASKDTETLEWHDLGAHAGTVQLFDGEEVLVEHDFALKMRDGRKYNGIVSLNLLTPWNRDIPDGTLSGLESYEAPDPADRIQGLRHRQC</sequence>
<keyword evidence="3" id="KW-1185">Reference proteome</keyword>
<dbReference type="Proteomes" id="UP001059893">
    <property type="component" value="Unassembled WGS sequence"/>
</dbReference>
<evidence type="ECO:0000313" key="2">
    <source>
        <dbReference type="EMBL" id="KAI6292541.1"/>
    </source>
</evidence>
<feature type="region of interest" description="Disordered" evidence="1">
    <location>
        <begin position="79"/>
        <end position="101"/>
    </location>
</feature>
<organism evidence="2 3">
    <name type="scientific">Pyricularia grisea</name>
    <name type="common">Crabgrass-specific blast fungus</name>
    <name type="synonym">Magnaporthe grisea</name>
    <dbReference type="NCBI Taxonomy" id="148305"/>
    <lineage>
        <taxon>Eukaryota</taxon>
        <taxon>Fungi</taxon>
        <taxon>Dikarya</taxon>
        <taxon>Ascomycota</taxon>
        <taxon>Pezizomycotina</taxon>
        <taxon>Sordariomycetes</taxon>
        <taxon>Sordariomycetidae</taxon>
        <taxon>Magnaporthales</taxon>
        <taxon>Pyriculariaceae</taxon>
        <taxon>Pyricularia</taxon>
    </lineage>
</organism>
<feature type="region of interest" description="Disordered" evidence="1">
    <location>
        <begin position="1"/>
        <end position="20"/>
    </location>
</feature>
<name>A0ABQ8N7K7_PYRGI</name>
<evidence type="ECO:0000256" key="1">
    <source>
        <dbReference type="SAM" id="MobiDB-lite"/>
    </source>
</evidence>
<evidence type="ECO:0000313" key="3">
    <source>
        <dbReference type="Proteomes" id="UP001059893"/>
    </source>
</evidence>
<reference evidence="2" key="1">
    <citation type="submission" date="2021-01" db="EMBL/GenBank/DDBJ databases">
        <title>Deciphering the adaptive evolutionary patterns associated with biogeogrpahic diversity in the finger millet blast pathogen Magnaporthe oryzae in Eastern Africa.</title>
        <authorList>
            <person name="Onyema G."/>
            <person name="Shittu T.A."/>
            <person name="Dodsworth S."/>
            <person name="Devilliers S."/>
            <person name="Muthumeenakshi S."/>
            <person name="Sreenivasaprasad S."/>
        </authorList>
    </citation>
    <scope>NUCLEOTIDE SEQUENCE</scope>
    <source>
        <strain evidence="2">D15/s37</strain>
    </source>
</reference>
<gene>
    <name evidence="2" type="ORF">MCOR33_009778</name>
</gene>
<protein>
    <submittedName>
        <fullName evidence="2">Uncharacterized protein</fullName>
    </submittedName>
</protein>
<dbReference type="EMBL" id="JABSND010000287">
    <property type="protein sequence ID" value="KAI6292541.1"/>
    <property type="molecule type" value="Genomic_DNA"/>
</dbReference>
<comment type="caution">
    <text evidence="2">The sequence shown here is derived from an EMBL/GenBank/DDBJ whole genome shotgun (WGS) entry which is preliminary data.</text>
</comment>